<name>A0AAD7LU69_QUISA</name>
<accession>A0AAD7LU69</accession>
<dbReference type="Gene3D" id="3.10.450.50">
    <property type="match status" value="1"/>
</dbReference>
<dbReference type="AlphaFoldDB" id="A0AAD7LU69"/>
<evidence type="ECO:0000313" key="1">
    <source>
        <dbReference type="EMBL" id="KAJ7964278.1"/>
    </source>
</evidence>
<reference evidence="1" key="1">
    <citation type="journal article" date="2023" name="Science">
        <title>Elucidation of the pathway for biosynthesis of saponin adjuvants from the soapbark tree.</title>
        <authorList>
            <person name="Reed J."/>
            <person name="Orme A."/>
            <person name="El-Demerdash A."/>
            <person name="Owen C."/>
            <person name="Martin L.B.B."/>
            <person name="Misra R.C."/>
            <person name="Kikuchi S."/>
            <person name="Rejzek M."/>
            <person name="Martin A.C."/>
            <person name="Harkess A."/>
            <person name="Leebens-Mack J."/>
            <person name="Louveau T."/>
            <person name="Stephenson M.J."/>
            <person name="Osbourn A."/>
        </authorList>
    </citation>
    <scope>NUCLEOTIDE SEQUENCE</scope>
    <source>
        <strain evidence="1">S10</strain>
    </source>
</reference>
<keyword evidence="2" id="KW-1185">Reference proteome</keyword>
<dbReference type="PANTHER" id="PTHR33703:SF1">
    <property type="entry name" value="WOUND-INDUCED PROTEIN 1"/>
    <property type="match status" value="1"/>
</dbReference>
<protein>
    <submittedName>
        <fullName evidence="1">Wound-induced protein 1</fullName>
    </submittedName>
</protein>
<dbReference type="SUPFAM" id="SSF54427">
    <property type="entry name" value="NTF2-like"/>
    <property type="match status" value="1"/>
</dbReference>
<dbReference type="Pfam" id="PF07107">
    <property type="entry name" value="WI12"/>
    <property type="match status" value="1"/>
</dbReference>
<evidence type="ECO:0000313" key="2">
    <source>
        <dbReference type="Proteomes" id="UP001163823"/>
    </source>
</evidence>
<gene>
    <name evidence="1" type="ORF">O6P43_014120</name>
</gene>
<sequence length="144" mass="16129">MPAVQEETNKKLVRVLYESLSTKNGNAVQHLLAPDLEWWFHGLPSHRHHLIQLFTGCISSSNDNNSYSSFVFVPVSIVAFGSIVIAEDHNEEILVSWMHAWTVTDHGIFTQVRKYLNTSVTVTRFGNLDGVSQTLISSSKCPCV</sequence>
<proteinExistence type="predicted"/>
<organism evidence="1 2">
    <name type="scientific">Quillaja saponaria</name>
    <name type="common">Soap bark tree</name>
    <dbReference type="NCBI Taxonomy" id="32244"/>
    <lineage>
        <taxon>Eukaryota</taxon>
        <taxon>Viridiplantae</taxon>
        <taxon>Streptophyta</taxon>
        <taxon>Embryophyta</taxon>
        <taxon>Tracheophyta</taxon>
        <taxon>Spermatophyta</taxon>
        <taxon>Magnoliopsida</taxon>
        <taxon>eudicotyledons</taxon>
        <taxon>Gunneridae</taxon>
        <taxon>Pentapetalae</taxon>
        <taxon>rosids</taxon>
        <taxon>fabids</taxon>
        <taxon>Fabales</taxon>
        <taxon>Quillajaceae</taxon>
        <taxon>Quillaja</taxon>
    </lineage>
</organism>
<dbReference type="PANTHER" id="PTHR33703">
    <property type="entry name" value="OS07G0691300 PROTEIN"/>
    <property type="match status" value="1"/>
</dbReference>
<dbReference type="InterPro" id="IPR009798">
    <property type="entry name" value="Wun1-like"/>
</dbReference>
<dbReference type="EMBL" id="JARAOO010000006">
    <property type="protein sequence ID" value="KAJ7964278.1"/>
    <property type="molecule type" value="Genomic_DNA"/>
</dbReference>
<dbReference type="Proteomes" id="UP001163823">
    <property type="component" value="Chromosome 6"/>
</dbReference>
<dbReference type="InterPro" id="IPR032710">
    <property type="entry name" value="NTF2-like_dom_sf"/>
</dbReference>
<dbReference type="KEGG" id="qsa:O6P43_014120"/>
<comment type="caution">
    <text evidence="1">The sequence shown here is derived from an EMBL/GenBank/DDBJ whole genome shotgun (WGS) entry which is preliminary data.</text>
</comment>